<organism evidence="1 2">
    <name type="scientific">Wuchereria bancrofti</name>
    <dbReference type="NCBI Taxonomy" id="6293"/>
    <lineage>
        <taxon>Eukaryota</taxon>
        <taxon>Metazoa</taxon>
        <taxon>Ecdysozoa</taxon>
        <taxon>Nematoda</taxon>
        <taxon>Chromadorea</taxon>
        <taxon>Rhabditida</taxon>
        <taxon>Spirurina</taxon>
        <taxon>Spiruromorpha</taxon>
        <taxon>Filarioidea</taxon>
        <taxon>Onchocercidae</taxon>
        <taxon>Wuchereria</taxon>
    </lineage>
</organism>
<dbReference type="AlphaFoldDB" id="A0A3P7FNL4"/>
<dbReference type="EMBL" id="UYWW01001695">
    <property type="protein sequence ID" value="VDM10875.1"/>
    <property type="molecule type" value="Genomic_DNA"/>
</dbReference>
<gene>
    <name evidence="1" type="ORF">WBA_LOCUS4261</name>
</gene>
<name>A0A3P7FNL4_WUCBA</name>
<reference evidence="1 2" key="1">
    <citation type="submission" date="2018-11" db="EMBL/GenBank/DDBJ databases">
        <authorList>
            <consortium name="Pathogen Informatics"/>
        </authorList>
    </citation>
    <scope>NUCLEOTIDE SEQUENCE [LARGE SCALE GENOMIC DNA]</scope>
</reference>
<sequence length="90" mass="10490">MFEFLRVSLSAALCRGRNDRLTRSSQRKHWNMNPSQCQISGILPYHFFFCFDYGRYNLSSLLMVEIRLLGTMQTETKNSIPEIKPISSPN</sequence>
<dbReference type="Proteomes" id="UP000270924">
    <property type="component" value="Unassembled WGS sequence"/>
</dbReference>
<dbReference type="OrthoDB" id="10387251at2759"/>
<evidence type="ECO:0000313" key="2">
    <source>
        <dbReference type="Proteomes" id="UP000270924"/>
    </source>
</evidence>
<dbReference type="InParanoid" id="A0A3P7FNL4"/>
<protein>
    <submittedName>
        <fullName evidence="1">Uncharacterized protein</fullName>
    </submittedName>
</protein>
<proteinExistence type="predicted"/>
<accession>A0A3P7FNL4</accession>
<evidence type="ECO:0000313" key="1">
    <source>
        <dbReference type="EMBL" id="VDM10875.1"/>
    </source>
</evidence>
<keyword evidence="2" id="KW-1185">Reference proteome</keyword>